<evidence type="ECO:0000256" key="1">
    <source>
        <dbReference type="SAM" id="Coils"/>
    </source>
</evidence>
<sequence>MTGGKAPEDMTLAELEAELAGPIERDREEAVSAFYYARMDDLRALTVRAVTEFLEGLSQDDFDTIVRPVLDEDEYGAEDRAVMREYASQATVTVLDADELLVERKRQERDRVFAEERRARAERDREIMRKVDELHAEHARREGESRHGQAE</sequence>
<keyword evidence="1" id="KW-0175">Coiled coil</keyword>
<geneLocation type="plasmid" evidence="2">
    <name>pAP13</name>
</geneLocation>
<protein>
    <submittedName>
        <fullName evidence="2">Uncharacterized protein</fullName>
    </submittedName>
</protein>
<organism evidence="2">
    <name type="scientific">Brevibacterium sp. Ap13</name>
    <dbReference type="NCBI Taxonomy" id="1406197"/>
    <lineage>
        <taxon>Bacteria</taxon>
        <taxon>Bacillati</taxon>
        <taxon>Actinomycetota</taxon>
        <taxon>Actinomycetes</taxon>
        <taxon>Micrococcales</taxon>
        <taxon>Brevibacteriaceae</taxon>
        <taxon>Brevibacterium</taxon>
    </lineage>
</organism>
<keyword evidence="2" id="KW-0614">Plasmid</keyword>
<name>U5NZ84_9MICO</name>
<accession>U5NZ84</accession>
<proteinExistence type="predicted"/>
<evidence type="ECO:0000313" key="2">
    <source>
        <dbReference type="EMBL" id="AGY35354.1"/>
    </source>
</evidence>
<dbReference type="EMBL" id="KF577590">
    <property type="protein sequence ID" value="AGY35354.1"/>
    <property type="molecule type" value="Genomic_DNA"/>
</dbReference>
<reference evidence="2" key="1">
    <citation type="journal article" date="2013" name="Genome Announc.">
        <title>Complete Genome Sequence of pAP13, a Large Linear Plasmid of a Brevibacterium Strain Isolated from a Saline Lake at 4,200 Meters above Sea Level in Argentina.</title>
        <authorList>
            <person name="Dib J.R."/>
            <person name="Schuldes J."/>
            <person name="Thurmer A."/>
            <person name="Farias M.E."/>
            <person name="Daniel R."/>
            <person name="Meinhardt F."/>
        </authorList>
    </citation>
    <scope>NUCLEOTIDE SEQUENCE</scope>
    <source>
        <strain evidence="2">Ap13</strain>
        <plasmid evidence="2">pAP13</plasmid>
    </source>
</reference>
<gene>
    <name evidence="2" type="ORF">AP13_p00450</name>
</gene>
<feature type="coiled-coil region" evidence="1">
    <location>
        <begin position="97"/>
        <end position="124"/>
    </location>
</feature>
<dbReference type="AlphaFoldDB" id="U5NZ84"/>